<name>A0A6M3KZ78_9ZZZZ</name>
<reference evidence="1" key="1">
    <citation type="submission" date="2020-03" db="EMBL/GenBank/DDBJ databases">
        <title>The deep terrestrial virosphere.</title>
        <authorList>
            <person name="Holmfeldt K."/>
            <person name="Nilsson E."/>
            <person name="Simone D."/>
            <person name="Lopez-Fernandez M."/>
            <person name="Wu X."/>
            <person name="de Brujin I."/>
            <person name="Lundin D."/>
            <person name="Andersson A."/>
            <person name="Bertilsson S."/>
            <person name="Dopson M."/>
        </authorList>
    </citation>
    <scope>NUCLEOTIDE SEQUENCE</scope>
    <source>
        <strain evidence="1">MM415B02984</strain>
    </source>
</reference>
<organism evidence="1">
    <name type="scientific">viral metagenome</name>
    <dbReference type="NCBI Taxonomy" id="1070528"/>
    <lineage>
        <taxon>unclassified sequences</taxon>
        <taxon>metagenomes</taxon>
        <taxon>organismal metagenomes</taxon>
    </lineage>
</organism>
<protein>
    <submittedName>
        <fullName evidence="1">Putative chaperone</fullName>
    </submittedName>
</protein>
<dbReference type="InterPro" id="IPR036410">
    <property type="entry name" value="HSP_DnaJ_Cys-rich_dom_sf"/>
</dbReference>
<sequence length="68" mass="7502">MKNNKDITGGNIQFDVFEHKLVPHRCPICNGNGLVTNGFYYQTGGQWATGDVVPEKCRSCDGTGIVWN</sequence>
<dbReference type="SUPFAM" id="SSF57938">
    <property type="entry name" value="DnaJ/Hsp40 cysteine-rich domain"/>
    <property type="match status" value="1"/>
</dbReference>
<accession>A0A6M3KZ78</accession>
<gene>
    <name evidence="1" type="ORF">MM415B02984_0003</name>
</gene>
<proteinExistence type="predicted"/>
<evidence type="ECO:0000313" key="1">
    <source>
        <dbReference type="EMBL" id="QJA87486.1"/>
    </source>
</evidence>
<dbReference type="AlphaFoldDB" id="A0A6M3KZ78"/>
<dbReference type="EMBL" id="MT142710">
    <property type="protein sequence ID" value="QJA87486.1"/>
    <property type="molecule type" value="Genomic_DNA"/>
</dbReference>